<sequence length="151" mass="17037">MSNSETTKKYGLVVIIAVIVFGGYYNYYQTTQPVPPTELQVYVDVGNREFIEEYVAPIMLEEHNVLLFVEGATASENLAKVVAEKDNPVASVVQSGIQAFYQARAIGLVQEISMEDVPYIEDYPDSVRDPNNEYIPVTTNFFGMFYHSEVF</sequence>
<proteinExistence type="predicted"/>
<evidence type="ECO:0000313" key="2">
    <source>
        <dbReference type="EMBL" id="GAG56253.1"/>
    </source>
</evidence>
<comment type="caution">
    <text evidence="2">The sequence shown here is derived from an EMBL/GenBank/DDBJ whole genome shotgun (WGS) entry which is preliminary data.</text>
</comment>
<feature type="transmembrane region" description="Helical" evidence="1">
    <location>
        <begin position="12"/>
        <end position="28"/>
    </location>
</feature>
<reference evidence="2" key="1">
    <citation type="journal article" date="2014" name="Front. Microbiol.">
        <title>High frequency of phylogenetically diverse reductive dehalogenase-homologous genes in deep subseafloor sedimentary metagenomes.</title>
        <authorList>
            <person name="Kawai M."/>
            <person name="Futagami T."/>
            <person name="Toyoda A."/>
            <person name="Takaki Y."/>
            <person name="Nishi S."/>
            <person name="Hori S."/>
            <person name="Arai W."/>
            <person name="Tsubouchi T."/>
            <person name="Morono Y."/>
            <person name="Uchiyama I."/>
            <person name="Ito T."/>
            <person name="Fujiyama A."/>
            <person name="Inagaki F."/>
            <person name="Takami H."/>
        </authorList>
    </citation>
    <scope>NUCLEOTIDE SEQUENCE</scope>
    <source>
        <strain evidence="2">Expedition CK06-06</strain>
    </source>
</reference>
<organism evidence="2">
    <name type="scientific">marine sediment metagenome</name>
    <dbReference type="NCBI Taxonomy" id="412755"/>
    <lineage>
        <taxon>unclassified sequences</taxon>
        <taxon>metagenomes</taxon>
        <taxon>ecological metagenomes</taxon>
    </lineage>
</organism>
<dbReference type="SUPFAM" id="SSF53850">
    <property type="entry name" value="Periplasmic binding protein-like II"/>
    <property type="match status" value="1"/>
</dbReference>
<name>X0Z783_9ZZZZ</name>
<dbReference type="EMBL" id="BART01007323">
    <property type="protein sequence ID" value="GAG56253.1"/>
    <property type="molecule type" value="Genomic_DNA"/>
</dbReference>
<protein>
    <submittedName>
        <fullName evidence="2">Uncharacterized protein</fullName>
    </submittedName>
</protein>
<feature type="non-terminal residue" evidence="2">
    <location>
        <position position="151"/>
    </location>
</feature>
<gene>
    <name evidence="2" type="ORF">S01H4_16694</name>
</gene>
<keyword evidence="1" id="KW-0812">Transmembrane</keyword>
<keyword evidence="1" id="KW-1133">Transmembrane helix</keyword>
<accession>X0Z783</accession>
<evidence type="ECO:0000256" key="1">
    <source>
        <dbReference type="SAM" id="Phobius"/>
    </source>
</evidence>
<keyword evidence="1" id="KW-0472">Membrane</keyword>
<dbReference type="AlphaFoldDB" id="X0Z783"/>
<dbReference type="Gene3D" id="3.40.190.10">
    <property type="entry name" value="Periplasmic binding protein-like II"/>
    <property type="match status" value="1"/>
</dbReference>